<feature type="compositionally biased region" description="Polar residues" evidence="2">
    <location>
        <begin position="509"/>
        <end position="518"/>
    </location>
</feature>
<feature type="non-terminal residue" evidence="4">
    <location>
        <position position="1"/>
    </location>
</feature>
<feature type="zinc finger region" description="C3H1-type" evidence="1">
    <location>
        <begin position="200"/>
        <end position="225"/>
    </location>
</feature>
<dbReference type="GO" id="GO:0003729">
    <property type="term" value="F:mRNA binding"/>
    <property type="evidence" value="ECO:0007669"/>
    <property type="project" value="TreeGrafter"/>
</dbReference>
<dbReference type="PANTHER" id="PTHR12876:SF35">
    <property type="entry name" value="LD08718P-RELATED"/>
    <property type="match status" value="1"/>
</dbReference>
<organism evidence="4">
    <name type="scientific">Notodromas monacha</name>
    <dbReference type="NCBI Taxonomy" id="399045"/>
    <lineage>
        <taxon>Eukaryota</taxon>
        <taxon>Metazoa</taxon>
        <taxon>Ecdysozoa</taxon>
        <taxon>Arthropoda</taxon>
        <taxon>Crustacea</taxon>
        <taxon>Oligostraca</taxon>
        <taxon>Ostracoda</taxon>
        <taxon>Podocopa</taxon>
        <taxon>Podocopida</taxon>
        <taxon>Cypridocopina</taxon>
        <taxon>Cypridoidea</taxon>
        <taxon>Cyprididae</taxon>
        <taxon>Notodromas</taxon>
    </lineage>
</organism>
<feature type="region of interest" description="Disordered" evidence="2">
    <location>
        <begin position="393"/>
        <end position="419"/>
    </location>
</feature>
<dbReference type="InterPro" id="IPR000571">
    <property type="entry name" value="Znf_CCCH"/>
</dbReference>
<dbReference type="CDD" id="cd18729">
    <property type="entry name" value="PIN_Zc3h12-like"/>
    <property type="match status" value="1"/>
</dbReference>
<feature type="compositionally biased region" description="Low complexity" evidence="2">
    <location>
        <begin position="404"/>
        <end position="413"/>
    </location>
</feature>
<dbReference type="InterPro" id="IPR021869">
    <property type="entry name" value="RNase_Zc3h12_NYN"/>
</dbReference>
<dbReference type="GO" id="GO:0008270">
    <property type="term" value="F:zinc ion binding"/>
    <property type="evidence" value="ECO:0007669"/>
    <property type="project" value="UniProtKB-KW"/>
</dbReference>
<feature type="domain" description="C3H1-type" evidence="3">
    <location>
        <begin position="200"/>
        <end position="225"/>
    </location>
</feature>
<dbReference type="FunFam" id="3.40.50.11980:FF:000001">
    <property type="entry name" value="ZC3H12A isoform 1"/>
    <property type="match status" value="1"/>
</dbReference>
<accession>A0A7R9BXA9</accession>
<evidence type="ECO:0000256" key="2">
    <source>
        <dbReference type="SAM" id="MobiDB-lite"/>
    </source>
</evidence>
<dbReference type="GO" id="GO:0036464">
    <property type="term" value="C:cytoplasmic ribonucleoprotein granule"/>
    <property type="evidence" value="ECO:0007669"/>
    <property type="project" value="TreeGrafter"/>
</dbReference>
<dbReference type="AlphaFoldDB" id="A0A7R9BXA9"/>
<protein>
    <recommendedName>
        <fullName evidence="3">C3H1-type domain-containing protein</fullName>
    </recommendedName>
</protein>
<dbReference type="EMBL" id="CAJPEX010005144">
    <property type="protein sequence ID" value="CAG0923429.1"/>
    <property type="molecule type" value="Genomic_DNA"/>
</dbReference>
<keyword evidence="1" id="KW-0863">Zinc-finger</keyword>
<dbReference type="PROSITE" id="PS50103">
    <property type="entry name" value="ZF_C3H1"/>
    <property type="match status" value="1"/>
</dbReference>
<dbReference type="EMBL" id="OA887181">
    <property type="protein sequence ID" value="CAD7283277.1"/>
    <property type="molecule type" value="Genomic_DNA"/>
</dbReference>
<dbReference type="Gene3D" id="3.40.50.11980">
    <property type="match status" value="1"/>
</dbReference>
<dbReference type="GO" id="GO:0004521">
    <property type="term" value="F:RNA endonuclease activity"/>
    <property type="evidence" value="ECO:0007669"/>
    <property type="project" value="TreeGrafter"/>
</dbReference>
<dbReference type="GO" id="GO:0005634">
    <property type="term" value="C:nucleus"/>
    <property type="evidence" value="ECO:0007669"/>
    <property type="project" value="TreeGrafter"/>
</dbReference>
<dbReference type="Pfam" id="PF11977">
    <property type="entry name" value="RNase_Zc3h12a"/>
    <property type="match status" value="1"/>
</dbReference>
<dbReference type="Proteomes" id="UP000678499">
    <property type="component" value="Unassembled WGS sequence"/>
</dbReference>
<feature type="region of interest" description="Disordered" evidence="2">
    <location>
        <begin position="498"/>
        <end position="518"/>
    </location>
</feature>
<keyword evidence="1" id="KW-0862">Zinc</keyword>
<evidence type="ECO:0000256" key="1">
    <source>
        <dbReference type="PROSITE-ProRule" id="PRU00723"/>
    </source>
</evidence>
<evidence type="ECO:0000313" key="4">
    <source>
        <dbReference type="EMBL" id="CAD7283277.1"/>
    </source>
</evidence>
<keyword evidence="5" id="KW-1185">Reference proteome</keyword>
<dbReference type="InterPro" id="IPR051101">
    <property type="entry name" value="ZC3H12/N4BP1_RNase_Reg"/>
</dbReference>
<name>A0A7R9BXA9_9CRUS</name>
<evidence type="ECO:0000259" key="3">
    <source>
        <dbReference type="PROSITE" id="PS50103"/>
    </source>
</evidence>
<reference evidence="4" key="1">
    <citation type="submission" date="2020-11" db="EMBL/GenBank/DDBJ databases">
        <authorList>
            <person name="Tran Van P."/>
        </authorList>
    </citation>
    <scope>NUCLEOTIDE SEQUENCE</scope>
</reference>
<sequence>EAVLRAGVLPSSSSSSSSKDSLLRHVVIDGSNVAMSHGNKEVFSCRGIRLAVDWFRARGHQDITVFVPKWRKESSKPEAPIKDQDVLLELEKERSLVFTPSRLVSGRRLVCYDDRYILNLAVATDGIVVSNDNYRDLASESPDYKRVVEERILMYSFVNDRFMPPDDPLGRNGPTLASFLKKPHAPLRGSVSTPVTLGGGDLPPLCPYGKKCTYGNKCKFLHPERGNLPHKTVTEKLMEKAQKRLLEIKMKQQQHLQMTMARPAGMRGSGGDISPGLCLPSIRLSDPQAPAYGHRKLQRQLTLNPEFDPRLLQMRSGAAAAGLHGPRPVGPRLSDPQAPAYGHRKLQRQLTLNPEFDPRLLQMRSGAAAAGGAGLPPPPPPLVVDDPNFYVNTPPPGYKFPGLPQQQQQQKQPPLSPTPMLSQVFHQHHHQVSRIASAPDSRPITTMVGAGIGLGLGGAGGGGGLLSLGPRNSTSDSRLDLADAESVPVPPVNGVCKFGPISPPRRQEQQASEPTSQEQELEQCRFKIYYHLSHLFPEEQVGAAMRACPNETSPEKICAYILRLCAGVSSLNLN</sequence>
<dbReference type="PANTHER" id="PTHR12876">
    <property type="entry name" value="N4BP1-RELATED"/>
    <property type="match status" value="1"/>
</dbReference>
<proteinExistence type="predicted"/>
<dbReference type="OrthoDB" id="392925at2759"/>
<evidence type="ECO:0000313" key="5">
    <source>
        <dbReference type="Proteomes" id="UP000678499"/>
    </source>
</evidence>
<keyword evidence="1" id="KW-0479">Metal-binding</keyword>
<gene>
    <name evidence="4" type="ORF">NMOB1V02_LOCUS10893</name>
</gene>